<dbReference type="AlphaFoldDB" id="A0A6A4GQI8"/>
<name>A0A6A4GQI8_9AGAR</name>
<sequence>LSKDELDRCIHCLPPCYGVHHFKNGISSLSQMSGVERKNMGRILLACLVGCDTMPKRALTAVRAILDFIYLSQYTIHDDDTLSYMDNALKTWHKYKDSFIQTGVHKDLNIPKFHLLQHYVEAIRFLGATDNYNTEMFERLHIDFAKKGWQASNKRDEFHHMTLVAFPNRKTSIHLTVNLLGFWNNKLSSKLLLILKCSSPTQLEMMSFMHLCKQLPFQQLDIYHSFKFSHELLEEGNLEQKDVVEASPLNEGRFDTVVVLTADTAETVGLEGILLYFELRVGRVKVLFCLPTQLKLIGTHTTPAPSYWPKAPLAYIEWFTVPTLTAQQQKQHNMSTVQQSALQADGFHPWSIIPLTNICQSCMLSPNFASTATHNQASWTSYNILDSATSFFINNWVSVYTYKTIYKE</sequence>
<evidence type="ECO:0000313" key="2">
    <source>
        <dbReference type="Proteomes" id="UP000799118"/>
    </source>
</evidence>
<dbReference type="Proteomes" id="UP000799118">
    <property type="component" value="Unassembled WGS sequence"/>
</dbReference>
<dbReference type="OrthoDB" id="2576233at2759"/>
<gene>
    <name evidence="1" type="ORF">BT96DRAFT_837371</name>
</gene>
<reference evidence="1" key="1">
    <citation type="journal article" date="2019" name="Environ. Microbiol.">
        <title>Fungal ecological strategies reflected in gene transcription - a case study of two litter decomposers.</title>
        <authorList>
            <person name="Barbi F."/>
            <person name="Kohler A."/>
            <person name="Barry K."/>
            <person name="Baskaran P."/>
            <person name="Daum C."/>
            <person name="Fauchery L."/>
            <person name="Ihrmark K."/>
            <person name="Kuo A."/>
            <person name="LaButti K."/>
            <person name="Lipzen A."/>
            <person name="Morin E."/>
            <person name="Grigoriev I.V."/>
            <person name="Henrissat B."/>
            <person name="Lindahl B."/>
            <person name="Martin F."/>
        </authorList>
    </citation>
    <scope>NUCLEOTIDE SEQUENCE</scope>
    <source>
        <strain evidence="1">JB14</strain>
    </source>
</reference>
<feature type="non-terminal residue" evidence="1">
    <location>
        <position position="1"/>
    </location>
</feature>
<proteinExistence type="predicted"/>
<organism evidence="1 2">
    <name type="scientific">Gymnopus androsaceus JB14</name>
    <dbReference type="NCBI Taxonomy" id="1447944"/>
    <lineage>
        <taxon>Eukaryota</taxon>
        <taxon>Fungi</taxon>
        <taxon>Dikarya</taxon>
        <taxon>Basidiomycota</taxon>
        <taxon>Agaricomycotina</taxon>
        <taxon>Agaricomycetes</taxon>
        <taxon>Agaricomycetidae</taxon>
        <taxon>Agaricales</taxon>
        <taxon>Marasmiineae</taxon>
        <taxon>Omphalotaceae</taxon>
        <taxon>Gymnopus</taxon>
    </lineage>
</organism>
<accession>A0A6A4GQI8</accession>
<protein>
    <submittedName>
        <fullName evidence="1">Uncharacterized protein</fullName>
    </submittedName>
</protein>
<dbReference type="EMBL" id="ML769788">
    <property type="protein sequence ID" value="KAE9387633.1"/>
    <property type="molecule type" value="Genomic_DNA"/>
</dbReference>
<evidence type="ECO:0000313" key="1">
    <source>
        <dbReference type="EMBL" id="KAE9387633.1"/>
    </source>
</evidence>
<keyword evidence="2" id="KW-1185">Reference proteome</keyword>